<gene>
    <name evidence="3" type="ORF">GCM10008957_30040</name>
</gene>
<dbReference type="RefSeq" id="WP_189091339.1">
    <property type="nucleotide sequence ID" value="NZ_BMQL01000018.1"/>
</dbReference>
<dbReference type="Proteomes" id="UP000603865">
    <property type="component" value="Unassembled WGS sequence"/>
</dbReference>
<evidence type="ECO:0008006" key="5">
    <source>
        <dbReference type="Google" id="ProtNLM"/>
    </source>
</evidence>
<dbReference type="PROSITE" id="PS51831">
    <property type="entry name" value="HD"/>
    <property type="match status" value="1"/>
</dbReference>
<dbReference type="PANTHER" id="PTHR43155">
    <property type="entry name" value="CYCLIC DI-GMP PHOSPHODIESTERASE PA4108-RELATED"/>
    <property type="match status" value="1"/>
</dbReference>
<dbReference type="PROSITE" id="PS51832">
    <property type="entry name" value="HD_GYP"/>
    <property type="match status" value="1"/>
</dbReference>
<dbReference type="SMART" id="SM00471">
    <property type="entry name" value="HDc"/>
    <property type="match status" value="1"/>
</dbReference>
<dbReference type="InterPro" id="IPR006675">
    <property type="entry name" value="HDIG_dom"/>
</dbReference>
<evidence type="ECO:0000313" key="4">
    <source>
        <dbReference type="Proteomes" id="UP000603865"/>
    </source>
</evidence>
<dbReference type="EMBL" id="BMQL01000018">
    <property type="protein sequence ID" value="GGR15295.1"/>
    <property type="molecule type" value="Genomic_DNA"/>
</dbReference>
<evidence type="ECO:0000259" key="1">
    <source>
        <dbReference type="PROSITE" id="PS51831"/>
    </source>
</evidence>
<dbReference type="InterPro" id="IPR003607">
    <property type="entry name" value="HD/PDEase_dom"/>
</dbReference>
<accession>A0A918F746</accession>
<reference evidence="3" key="1">
    <citation type="journal article" date="2014" name="Int. J. Syst. Evol. Microbiol.">
        <title>Complete genome sequence of Corynebacterium casei LMG S-19264T (=DSM 44701T), isolated from a smear-ripened cheese.</title>
        <authorList>
            <consortium name="US DOE Joint Genome Institute (JGI-PGF)"/>
            <person name="Walter F."/>
            <person name="Albersmeier A."/>
            <person name="Kalinowski J."/>
            <person name="Ruckert C."/>
        </authorList>
    </citation>
    <scope>NUCLEOTIDE SEQUENCE</scope>
    <source>
        <strain evidence="3">JCM 31311</strain>
    </source>
</reference>
<dbReference type="AlphaFoldDB" id="A0A918F746"/>
<dbReference type="Gene3D" id="1.10.3210.10">
    <property type="entry name" value="Hypothetical protein af1432"/>
    <property type="match status" value="1"/>
</dbReference>
<feature type="domain" description="HD-GYP" evidence="2">
    <location>
        <begin position="1"/>
        <end position="183"/>
    </location>
</feature>
<dbReference type="NCBIfam" id="TIGR00277">
    <property type="entry name" value="HDIG"/>
    <property type="match status" value="1"/>
</dbReference>
<keyword evidence="4" id="KW-1185">Reference proteome</keyword>
<dbReference type="CDD" id="cd00077">
    <property type="entry name" value="HDc"/>
    <property type="match status" value="1"/>
</dbReference>
<dbReference type="Pfam" id="PF13487">
    <property type="entry name" value="HD_5"/>
    <property type="match status" value="1"/>
</dbReference>
<reference evidence="3" key="2">
    <citation type="submission" date="2020-09" db="EMBL/GenBank/DDBJ databases">
        <authorList>
            <person name="Sun Q."/>
            <person name="Ohkuma M."/>
        </authorList>
    </citation>
    <scope>NUCLEOTIDE SEQUENCE</scope>
    <source>
        <strain evidence="3">JCM 31311</strain>
    </source>
</reference>
<dbReference type="InterPro" id="IPR037522">
    <property type="entry name" value="HD_GYP_dom"/>
</dbReference>
<sequence length="183" mass="20549">MANLGIPDDEHLTRVMFLTLALSERLNMADTPRERRHILWAGLLHDIGKALVPNELLNKPGQLTDDERVAIERHPELGARLAQNIAGIEPEVTQAIMHHHESYGGNGYPYGLAGLQIPRLARVLSVADVYDALTSNRPYRTAWTHQEAMTYLQNHSGSNRNCRLQFDPVAVWALNTLNLQETS</sequence>
<dbReference type="SUPFAM" id="SSF109604">
    <property type="entry name" value="HD-domain/PDEase-like"/>
    <property type="match status" value="1"/>
</dbReference>
<name>A0A918F746_9DEIO</name>
<feature type="domain" description="HD" evidence="1">
    <location>
        <begin position="8"/>
        <end position="133"/>
    </location>
</feature>
<protein>
    <recommendedName>
        <fullName evidence="5">HD-GYP domain-containing protein</fullName>
    </recommendedName>
</protein>
<organism evidence="3 4">
    <name type="scientific">Deinococcus ruber</name>
    <dbReference type="NCBI Taxonomy" id="1848197"/>
    <lineage>
        <taxon>Bacteria</taxon>
        <taxon>Thermotogati</taxon>
        <taxon>Deinococcota</taxon>
        <taxon>Deinococci</taxon>
        <taxon>Deinococcales</taxon>
        <taxon>Deinococcaceae</taxon>
        <taxon>Deinococcus</taxon>
    </lineage>
</organism>
<dbReference type="PANTHER" id="PTHR43155:SF2">
    <property type="entry name" value="CYCLIC DI-GMP PHOSPHODIESTERASE PA4108"/>
    <property type="match status" value="1"/>
</dbReference>
<comment type="caution">
    <text evidence="3">The sequence shown here is derived from an EMBL/GenBank/DDBJ whole genome shotgun (WGS) entry which is preliminary data.</text>
</comment>
<evidence type="ECO:0000313" key="3">
    <source>
        <dbReference type="EMBL" id="GGR15295.1"/>
    </source>
</evidence>
<dbReference type="InterPro" id="IPR006674">
    <property type="entry name" value="HD_domain"/>
</dbReference>
<proteinExistence type="predicted"/>
<evidence type="ECO:0000259" key="2">
    <source>
        <dbReference type="PROSITE" id="PS51832"/>
    </source>
</evidence>